<dbReference type="Gene3D" id="3.90.180.10">
    <property type="entry name" value="Medium-chain alcohol dehydrogenases, catalytic domain"/>
    <property type="match status" value="1"/>
</dbReference>
<dbReference type="InterPro" id="IPR013154">
    <property type="entry name" value="ADH-like_N"/>
</dbReference>
<comment type="caution">
    <text evidence="4">The sequence shown here is derived from an EMBL/GenBank/DDBJ whole genome shotgun (WGS) entry which is preliminary data.</text>
</comment>
<dbReference type="CDD" id="cd08249">
    <property type="entry name" value="enoyl_reductase_like"/>
    <property type="match status" value="1"/>
</dbReference>
<keyword evidence="5" id="KW-1185">Reference proteome</keyword>
<dbReference type="GO" id="GO:0016651">
    <property type="term" value="F:oxidoreductase activity, acting on NAD(P)H"/>
    <property type="evidence" value="ECO:0007669"/>
    <property type="project" value="InterPro"/>
</dbReference>
<evidence type="ECO:0000256" key="2">
    <source>
        <dbReference type="ARBA" id="ARBA00023002"/>
    </source>
</evidence>
<reference evidence="4" key="1">
    <citation type="journal article" date="2023" name="Mol. Phylogenet. Evol.">
        <title>Genome-scale phylogeny and comparative genomics of the fungal order Sordariales.</title>
        <authorList>
            <person name="Hensen N."/>
            <person name="Bonometti L."/>
            <person name="Westerberg I."/>
            <person name="Brannstrom I.O."/>
            <person name="Guillou S."/>
            <person name="Cros-Aarteil S."/>
            <person name="Calhoun S."/>
            <person name="Haridas S."/>
            <person name="Kuo A."/>
            <person name="Mondo S."/>
            <person name="Pangilinan J."/>
            <person name="Riley R."/>
            <person name="LaButti K."/>
            <person name="Andreopoulos B."/>
            <person name="Lipzen A."/>
            <person name="Chen C."/>
            <person name="Yan M."/>
            <person name="Daum C."/>
            <person name="Ng V."/>
            <person name="Clum A."/>
            <person name="Steindorff A."/>
            <person name="Ohm R.A."/>
            <person name="Martin F."/>
            <person name="Silar P."/>
            <person name="Natvig D.O."/>
            <person name="Lalanne C."/>
            <person name="Gautier V."/>
            <person name="Ament-Velasquez S.L."/>
            <person name="Kruys A."/>
            <person name="Hutchinson M.I."/>
            <person name="Powell A.J."/>
            <person name="Barry K."/>
            <person name="Miller A.N."/>
            <person name="Grigoriev I.V."/>
            <person name="Debuchy R."/>
            <person name="Gladieux P."/>
            <person name="Hiltunen Thoren M."/>
            <person name="Johannesson H."/>
        </authorList>
    </citation>
    <scope>NUCLEOTIDE SEQUENCE</scope>
    <source>
        <strain evidence="4">SMH4131-1</strain>
    </source>
</reference>
<sequence length="348" mass="37864">MKEALVAPGTVVRIVDSPIPEPNDDQVLIKVVVSGSNPKDWKLPEMVKQERNEGDDIAGVVEKVGTNVFEFKPGDRVAAFHQMVTPHGSYAEYAIAWAHTTSHLPAKTTFEEAATIPLAAMTAALGLYRSLALPSPWDPQPTTTHPLLIYGASSSVGYFALQLALHSNIHPLILVAGNAKDYLEPLIDRSKGDTILDYREGAEALEANIRAALAGRPLFHALDAISEKGSPQLIGRVLADKPGPEGEKSTVTFVQGLFGPMEGLPEYVQQVVTKVNAVHTDEGREFGFVWFRYLARGLSEGWFRGQRVTVREGGLGGVQKALLDLKEGRVSGMKFVFRIGETEGVERE</sequence>
<gene>
    <name evidence="4" type="ORF">B0T19DRAFT_296310</name>
</gene>
<dbReference type="AlphaFoldDB" id="A0AAE0M3C4"/>
<proteinExistence type="inferred from homology"/>
<comment type="similarity">
    <text evidence="1">Belongs to the zinc-containing alcohol dehydrogenase family.</text>
</comment>
<evidence type="ECO:0000256" key="1">
    <source>
        <dbReference type="ARBA" id="ARBA00008072"/>
    </source>
</evidence>
<dbReference type="PANTHER" id="PTHR45348:SF5">
    <property type="entry name" value="OXIDOREDUCTASE, PUTATIVE (AFU_ORTHOLOGUE AFUA_8G01420)-RELATED"/>
    <property type="match status" value="1"/>
</dbReference>
<evidence type="ECO:0000313" key="4">
    <source>
        <dbReference type="EMBL" id="KAK3317687.1"/>
    </source>
</evidence>
<protein>
    <submittedName>
        <fullName evidence="4">Chaperonin 10-like protein</fullName>
    </submittedName>
</protein>
<feature type="domain" description="Enoyl reductase (ER)" evidence="3">
    <location>
        <begin position="9"/>
        <end position="337"/>
    </location>
</feature>
<dbReference type="EMBL" id="JAUEPO010000007">
    <property type="protein sequence ID" value="KAK3317687.1"/>
    <property type="molecule type" value="Genomic_DNA"/>
</dbReference>
<name>A0AAE0M3C4_9PEZI</name>
<dbReference type="PANTHER" id="PTHR45348">
    <property type="entry name" value="HYPOTHETICAL OXIDOREDUCTASE (EUROFUNG)"/>
    <property type="match status" value="1"/>
</dbReference>
<dbReference type="SMART" id="SM00829">
    <property type="entry name" value="PKS_ER"/>
    <property type="match status" value="1"/>
</dbReference>
<reference evidence="4" key="2">
    <citation type="submission" date="2023-06" db="EMBL/GenBank/DDBJ databases">
        <authorList>
            <consortium name="Lawrence Berkeley National Laboratory"/>
            <person name="Haridas S."/>
            <person name="Hensen N."/>
            <person name="Bonometti L."/>
            <person name="Westerberg I."/>
            <person name="Brannstrom I.O."/>
            <person name="Guillou S."/>
            <person name="Cros-Aarteil S."/>
            <person name="Calhoun S."/>
            <person name="Kuo A."/>
            <person name="Mondo S."/>
            <person name="Pangilinan J."/>
            <person name="Riley R."/>
            <person name="Labutti K."/>
            <person name="Andreopoulos B."/>
            <person name="Lipzen A."/>
            <person name="Chen C."/>
            <person name="Yanf M."/>
            <person name="Daum C."/>
            <person name="Ng V."/>
            <person name="Clum A."/>
            <person name="Steindorff A."/>
            <person name="Ohm R."/>
            <person name="Martin F."/>
            <person name="Silar P."/>
            <person name="Natvig D."/>
            <person name="Lalanne C."/>
            <person name="Gautier V."/>
            <person name="Ament-Velasquez S.L."/>
            <person name="Kruys A."/>
            <person name="Hutchinson M.I."/>
            <person name="Powell A.J."/>
            <person name="Barry K."/>
            <person name="Miller A.N."/>
            <person name="Grigoriev I.V."/>
            <person name="Debuchy R."/>
            <person name="Gladieux P."/>
            <person name="Thoren M.H."/>
            <person name="Johannesson H."/>
        </authorList>
    </citation>
    <scope>NUCLEOTIDE SEQUENCE</scope>
    <source>
        <strain evidence="4">SMH4131-1</strain>
    </source>
</reference>
<dbReference type="InterPro" id="IPR036291">
    <property type="entry name" value="NAD(P)-bd_dom_sf"/>
</dbReference>
<keyword evidence="2" id="KW-0560">Oxidoreductase</keyword>
<dbReference type="Gene3D" id="3.40.50.720">
    <property type="entry name" value="NAD(P)-binding Rossmann-like Domain"/>
    <property type="match status" value="1"/>
</dbReference>
<dbReference type="InterPro" id="IPR047122">
    <property type="entry name" value="Trans-enoyl_RdTase-like"/>
</dbReference>
<accession>A0AAE0M3C4</accession>
<dbReference type="Pfam" id="PF08240">
    <property type="entry name" value="ADH_N"/>
    <property type="match status" value="1"/>
</dbReference>
<dbReference type="InterPro" id="IPR020843">
    <property type="entry name" value="ER"/>
</dbReference>
<organism evidence="4 5">
    <name type="scientific">Cercophora scortea</name>
    <dbReference type="NCBI Taxonomy" id="314031"/>
    <lineage>
        <taxon>Eukaryota</taxon>
        <taxon>Fungi</taxon>
        <taxon>Dikarya</taxon>
        <taxon>Ascomycota</taxon>
        <taxon>Pezizomycotina</taxon>
        <taxon>Sordariomycetes</taxon>
        <taxon>Sordariomycetidae</taxon>
        <taxon>Sordariales</taxon>
        <taxon>Lasiosphaeriaceae</taxon>
        <taxon>Cercophora</taxon>
    </lineage>
</organism>
<evidence type="ECO:0000259" key="3">
    <source>
        <dbReference type="SMART" id="SM00829"/>
    </source>
</evidence>
<dbReference type="SUPFAM" id="SSF50129">
    <property type="entry name" value="GroES-like"/>
    <property type="match status" value="1"/>
</dbReference>
<dbReference type="InterPro" id="IPR011032">
    <property type="entry name" value="GroES-like_sf"/>
</dbReference>
<dbReference type="Proteomes" id="UP001286456">
    <property type="component" value="Unassembled WGS sequence"/>
</dbReference>
<evidence type="ECO:0000313" key="5">
    <source>
        <dbReference type="Proteomes" id="UP001286456"/>
    </source>
</evidence>
<dbReference type="SUPFAM" id="SSF51735">
    <property type="entry name" value="NAD(P)-binding Rossmann-fold domains"/>
    <property type="match status" value="1"/>
</dbReference>